<organism evidence="1 2">
    <name type="scientific">Salinimicrobium flavum</name>
    <dbReference type="NCBI Taxonomy" id="1737065"/>
    <lineage>
        <taxon>Bacteria</taxon>
        <taxon>Pseudomonadati</taxon>
        <taxon>Bacteroidota</taxon>
        <taxon>Flavobacteriia</taxon>
        <taxon>Flavobacteriales</taxon>
        <taxon>Flavobacteriaceae</taxon>
        <taxon>Salinimicrobium</taxon>
    </lineage>
</organism>
<dbReference type="Gene3D" id="1.25.10.10">
    <property type="entry name" value="Leucine-rich Repeat Variant"/>
    <property type="match status" value="1"/>
</dbReference>
<dbReference type="EMBL" id="JBHULT010000005">
    <property type="protein sequence ID" value="MFD2516893.1"/>
    <property type="molecule type" value="Genomic_DNA"/>
</dbReference>
<dbReference type="Proteomes" id="UP001597468">
    <property type="component" value="Unassembled WGS sequence"/>
</dbReference>
<dbReference type="SUPFAM" id="SSF48371">
    <property type="entry name" value="ARM repeat"/>
    <property type="match status" value="1"/>
</dbReference>
<accession>A0ABW5IU36</accession>
<sequence>MMTAGFLFFVIQLLLLILVALWGTLAASLYYRKRRTAKLREIERTFAEVTSQHLYPLPNEVPDLIRVQRAFRDAGVVRSQPKNVQYLIDLMIRTQRSILGENYLKLETLFKQIPPFRASVRKLESKKWYVKARGIREIYEMDQKQHLRELIRERNNRNIYVRREAQIAIVVFLGWDSLRFLPYLKREMTLWQQIKVVEKLHDLYPEPRLKYLRKAYKVKKPYAQELIMRIIRKFNLETEVDYILQFLDHENFDRREAAIYCISSFQLKEEKLIEVKRKFFKIPNTEQQVHLLKFLQNVSGSPDLQFFRRVLKEGNDVLKLSTAEILWNSGHKKEVQEFYYRQYTDQSLEVIAE</sequence>
<gene>
    <name evidence="1" type="ORF">ACFSTG_03220</name>
</gene>
<keyword evidence="2" id="KW-1185">Reference proteome</keyword>
<proteinExistence type="predicted"/>
<dbReference type="InterPro" id="IPR016024">
    <property type="entry name" value="ARM-type_fold"/>
</dbReference>
<comment type="caution">
    <text evidence="1">The sequence shown here is derived from an EMBL/GenBank/DDBJ whole genome shotgun (WGS) entry which is preliminary data.</text>
</comment>
<evidence type="ECO:0000313" key="1">
    <source>
        <dbReference type="EMBL" id="MFD2516893.1"/>
    </source>
</evidence>
<reference evidence="2" key="1">
    <citation type="journal article" date="2019" name="Int. J. Syst. Evol. Microbiol.">
        <title>The Global Catalogue of Microorganisms (GCM) 10K type strain sequencing project: providing services to taxonomists for standard genome sequencing and annotation.</title>
        <authorList>
            <consortium name="The Broad Institute Genomics Platform"/>
            <consortium name="The Broad Institute Genome Sequencing Center for Infectious Disease"/>
            <person name="Wu L."/>
            <person name="Ma J."/>
        </authorList>
    </citation>
    <scope>NUCLEOTIDE SEQUENCE [LARGE SCALE GENOMIC DNA]</scope>
    <source>
        <strain evidence="2">KCTC 42585</strain>
    </source>
</reference>
<evidence type="ECO:0000313" key="2">
    <source>
        <dbReference type="Proteomes" id="UP001597468"/>
    </source>
</evidence>
<dbReference type="InterPro" id="IPR011989">
    <property type="entry name" value="ARM-like"/>
</dbReference>
<protein>
    <recommendedName>
        <fullName evidence="3">HEAT repeat-containing protein</fullName>
    </recommendedName>
</protein>
<dbReference type="RefSeq" id="WP_380748386.1">
    <property type="nucleotide sequence ID" value="NZ_JBHULT010000005.1"/>
</dbReference>
<evidence type="ECO:0008006" key="3">
    <source>
        <dbReference type="Google" id="ProtNLM"/>
    </source>
</evidence>
<name>A0ABW5IU36_9FLAO</name>